<dbReference type="EMBL" id="BJWL01000230">
    <property type="protein sequence ID" value="GFS35492.1"/>
    <property type="molecule type" value="Genomic_DNA"/>
</dbReference>
<protein>
    <submittedName>
        <fullName evidence="2">Leucine-rich repeat protein kinase family protein</fullName>
    </submittedName>
</protein>
<feature type="chain" id="PRO_5029687309" evidence="1">
    <location>
        <begin position="20"/>
        <end position="132"/>
    </location>
</feature>
<evidence type="ECO:0000256" key="1">
    <source>
        <dbReference type="SAM" id="SignalP"/>
    </source>
</evidence>
<keyword evidence="3" id="KW-1185">Reference proteome</keyword>
<proteinExistence type="predicted"/>
<keyword evidence="1" id="KW-0732">Signal</keyword>
<dbReference type="GO" id="GO:0016301">
    <property type="term" value="F:kinase activity"/>
    <property type="evidence" value="ECO:0007669"/>
    <property type="project" value="UniProtKB-KW"/>
</dbReference>
<comment type="caution">
    <text evidence="2">The sequence shown here is derived from an EMBL/GenBank/DDBJ whole genome shotgun (WGS) entry which is preliminary data.</text>
</comment>
<name>A0A7J0DIT9_9ERIC</name>
<evidence type="ECO:0000313" key="2">
    <source>
        <dbReference type="EMBL" id="GFS35492.1"/>
    </source>
</evidence>
<keyword evidence="2" id="KW-0418">Kinase</keyword>
<evidence type="ECO:0000313" key="3">
    <source>
        <dbReference type="Proteomes" id="UP000585474"/>
    </source>
</evidence>
<dbReference type="Proteomes" id="UP000585474">
    <property type="component" value="Unassembled WGS sequence"/>
</dbReference>
<organism evidence="2 3">
    <name type="scientific">Actinidia rufa</name>
    <dbReference type="NCBI Taxonomy" id="165716"/>
    <lineage>
        <taxon>Eukaryota</taxon>
        <taxon>Viridiplantae</taxon>
        <taxon>Streptophyta</taxon>
        <taxon>Embryophyta</taxon>
        <taxon>Tracheophyta</taxon>
        <taxon>Spermatophyta</taxon>
        <taxon>Magnoliopsida</taxon>
        <taxon>eudicotyledons</taxon>
        <taxon>Gunneridae</taxon>
        <taxon>Pentapetalae</taxon>
        <taxon>asterids</taxon>
        <taxon>Ericales</taxon>
        <taxon>Actinidiaceae</taxon>
        <taxon>Actinidia</taxon>
    </lineage>
</organism>
<sequence>MVMIIRPTWFMLPFIAIWSKFTVLSSLAPFPNQILIKDFNGPLFLDHGENPLGQADPIVLDQHSGQQLEKDHAQPIMTALKALIGLESERNPQRDGLSSMSSVIRPYSEMQGSMLLNKMLEGFRFPWAMPSW</sequence>
<gene>
    <name evidence="2" type="ORF">Acr_00g0040120</name>
</gene>
<keyword evidence="2" id="KW-0808">Transferase</keyword>
<accession>A0A7J0DIT9</accession>
<feature type="signal peptide" evidence="1">
    <location>
        <begin position="1"/>
        <end position="19"/>
    </location>
</feature>
<dbReference type="AlphaFoldDB" id="A0A7J0DIT9"/>
<reference evidence="3" key="1">
    <citation type="submission" date="2019-07" db="EMBL/GenBank/DDBJ databases">
        <title>De Novo Assembly of kiwifruit Actinidia rufa.</title>
        <authorList>
            <person name="Sugita-Konishi S."/>
            <person name="Sato K."/>
            <person name="Mori E."/>
            <person name="Abe Y."/>
            <person name="Kisaki G."/>
            <person name="Hamano K."/>
            <person name="Suezawa K."/>
            <person name="Otani M."/>
            <person name="Fukuda T."/>
            <person name="Manabe T."/>
            <person name="Gomi K."/>
            <person name="Tabuchi M."/>
            <person name="Akimitsu K."/>
            <person name="Kataoka I."/>
        </authorList>
    </citation>
    <scope>NUCLEOTIDE SEQUENCE [LARGE SCALE GENOMIC DNA]</scope>
    <source>
        <strain evidence="3">cv. Fuchu</strain>
    </source>
</reference>